<evidence type="ECO:0000256" key="4">
    <source>
        <dbReference type="ARBA" id="ARBA00012546"/>
    </source>
</evidence>
<organism evidence="7 8">
    <name type="scientific">Vibrio maritimus</name>
    <dbReference type="NCBI Taxonomy" id="990268"/>
    <lineage>
        <taxon>Bacteria</taxon>
        <taxon>Pseudomonadati</taxon>
        <taxon>Pseudomonadota</taxon>
        <taxon>Gammaproteobacteria</taxon>
        <taxon>Vibrionales</taxon>
        <taxon>Vibrionaceae</taxon>
        <taxon>Vibrio</taxon>
    </lineage>
</organism>
<dbReference type="Proteomes" id="UP000029224">
    <property type="component" value="Unassembled WGS sequence"/>
</dbReference>
<dbReference type="Pfam" id="PF02614">
    <property type="entry name" value="UxaC"/>
    <property type="match status" value="1"/>
</dbReference>
<proteinExistence type="inferred from homology"/>
<evidence type="ECO:0000256" key="3">
    <source>
        <dbReference type="ARBA" id="ARBA00008397"/>
    </source>
</evidence>
<keyword evidence="6 7" id="KW-0413">Isomerase</keyword>
<dbReference type="AlphaFoldDB" id="A0A090TAF9"/>
<evidence type="ECO:0000313" key="7">
    <source>
        <dbReference type="EMBL" id="GAL35734.1"/>
    </source>
</evidence>
<evidence type="ECO:0000256" key="1">
    <source>
        <dbReference type="ARBA" id="ARBA00001165"/>
    </source>
</evidence>
<evidence type="ECO:0000256" key="5">
    <source>
        <dbReference type="ARBA" id="ARBA00020555"/>
    </source>
</evidence>
<dbReference type="Gene3D" id="1.10.2020.10">
    <property type="entry name" value="uronate isomerase, domain 2, chain A"/>
    <property type="match status" value="1"/>
</dbReference>
<evidence type="ECO:0000313" key="8">
    <source>
        <dbReference type="Proteomes" id="UP000029224"/>
    </source>
</evidence>
<dbReference type="GO" id="GO:0019698">
    <property type="term" value="P:D-galacturonate catabolic process"/>
    <property type="evidence" value="ECO:0007669"/>
    <property type="project" value="TreeGrafter"/>
</dbReference>
<comment type="catalytic activity">
    <reaction evidence="1">
        <text>D-glucuronate = D-fructuronate</text>
        <dbReference type="Rhea" id="RHEA:13049"/>
        <dbReference type="ChEBI" id="CHEBI:58720"/>
        <dbReference type="ChEBI" id="CHEBI:59863"/>
        <dbReference type="EC" id="5.3.1.12"/>
    </reaction>
</comment>
<dbReference type="GO" id="GO:0008880">
    <property type="term" value="F:glucuronate isomerase activity"/>
    <property type="evidence" value="ECO:0007669"/>
    <property type="project" value="UniProtKB-EC"/>
</dbReference>
<reference evidence="7 8" key="2">
    <citation type="submission" date="2014-09" db="EMBL/GenBank/DDBJ databases">
        <authorList>
            <consortium name="NBRP consortium"/>
            <person name="Sawabe T."/>
            <person name="Meirelles P."/>
            <person name="Nakanishi M."/>
            <person name="Sayaka M."/>
            <person name="Hattori M."/>
            <person name="Ohkuma M."/>
        </authorList>
    </citation>
    <scope>NUCLEOTIDE SEQUENCE [LARGE SCALE GENOMIC DNA]</scope>
    <source>
        <strain evidence="7 8">JCM 19240</strain>
    </source>
</reference>
<name>A0A090TAF9_9VIBR</name>
<dbReference type="GO" id="GO:0042840">
    <property type="term" value="P:D-glucuronate catabolic process"/>
    <property type="evidence" value="ECO:0007669"/>
    <property type="project" value="TreeGrafter"/>
</dbReference>
<dbReference type="PANTHER" id="PTHR30068">
    <property type="entry name" value="URONATE ISOMERASE"/>
    <property type="match status" value="1"/>
</dbReference>
<dbReference type="Gene3D" id="3.20.20.140">
    <property type="entry name" value="Metal-dependent hydrolases"/>
    <property type="match status" value="1"/>
</dbReference>
<evidence type="ECO:0000256" key="6">
    <source>
        <dbReference type="ARBA" id="ARBA00023235"/>
    </source>
</evidence>
<dbReference type="PANTHER" id="PTHR30068:SF4">
    <property type="entry name" value="URONATE ISOMERASE"/>
    <property type="match status" value="1"/>
</dbReference>
<sequence>MKPMNQYIHDDFLLTSDLARRLFHDYAKAMPIIDYHNHLDAKQIWENHSSSNIAECWLHSDHYLWRAMRSNGVEEYYITGNAPDKEKV</sequence>
<dbReference type="EMBL" id="BBMT01000007">
    <property type="protein sequence ID" value="GAL35734.1"/>
    <property type="molecule type" value="Genomic_DNA"/>
</dbReference>
<comment type="caution">
    <text evidence="7">The sequence shown here is derived from an EMBL/GenBank/DDBJ whole genome shotgun (WGS) entry which is preliminary data.</text>
</comment>
<dbReference type="InterPro" id="IPR003766">
    <property type="entry name" value="Uronate_isomerase"/>
</dbReference>
<dbReference type="EC" id="5.3.1.12" evidence="4"/>
<gene>
    <name evidence="7" type="ORF">JCM19240_581</name>
</gene>
<accession>A0A090TAF9</accession>
<keyword evidence="8" id="KW-1185">Reference proteome</keyword>
<comment type="pathway">
    <text evidence="2">Carbohydrate metabolism; pentose and glucuronate interconversion.</text>
</comment>
<protein>
    <recommendedName>
        <fullName evidence="5">Uronate isomerase</fullName>
        <ecNumber evidence="4">5.3.1.12</ecNumber>
    </recommendedName>
</protein>
<evidence type="ECO:0000256" key="2">
    <source>
        <dbReference type="ARBA" id="ARBA00004892"/>
    </source>
</evidence>
<dbReference type="UniPathway" id="UPA00246"/>
<dbReference type="InterPro" id="IPR032466">
    <property type="entry name" value="Metal_Hydrolase"/>
</dbReference>
<dbReference type="SUPFAM" id="SSF51556">
    <property type="entry name" value="Metallo-dependent hydrolases"/>
    <property type="match status" value="1"/>
</dbReference>
<reference evidence="7 8" key="1">
    <citation type="submission" date="2014-09" db="EMBL/GenBank/DDBJ databases">
        <title>Vibrio maritimus JCM 19240. (C210) whole genome shotgun sequence.</title>
        <authorList>
            <person name="Sawabe T."/>
            <person name="Meirelles P."/>
            <person name="Nakanishi M."/>
            <person name="Sayaka M."/>
            <person name="Hattori M."/>
            <person name="Ohkuma M."/>
        </authorList>
    </citation>
    <scope>NUCLEOTIDE SEQUENCE [LARGE SCALE GENOMIC DNA]</scope>
    <source>
        <strain evidence="7 8">JCM 19240</strain>
    </source>
</reference>
<comment type="similarity">
    <text evidence="3">Belongs to the metallo-dependent hydrolases superfamily. Uronate isomerase family.</text>
</comment>